<feature type="region of interest" description="Disordered" evidence="1">
    <location>
        <begin position="1"/>
        <end position="26"/>
    </location>
</feature>
<dbReference type="EMBL" id="AP006861">
    <property type="protein sequence ID" value="BAE81327.1"/>
    <property type="molecule type" value="Genomic_DNA"/>
</dbReference>
<accession>Q254G1</accession>
<dbReference type="OrthoDB" id="19212at2"/>
<evidence type="ECO:0000256" key="1">
    <source>
        <dbReference type="SAM" id="MobiDB-lite"/>
    </source>
</evidence>
<proteinExistence type="predicted"/>
<reference evidence="2 3" key="1">
    <citation type="journal article" date="2006" name="DNA Res.">
        <title>Genome sequence of the cat pathogen, Chlamydophila felis.</title>
        <authorList>
            <person name="Azuma Y."/>
            <person name="Hirakawa H."/>
            <person name="Yamashita A."/>
            <person name="Cai Y."/>
            <person name="Rahman M.A."/>
            <person name="Suzuki H."/>
            <person name="Mitaku S."/>
            <person name="Toh H."/>
            <person name="Goto S."/>
            <person name="Murakami T."/>
            <person name="Sugi K."/>
            <person name="Hayashi H."/>
            <person name="Fukushi H."/>
            <person name="Hattori M."/>
            <person name="Kuhara S."/>
            <person name="Shirai M."/>
        </authorList>
    </citation>
    <scope>NUCLEOTIDE SEQUENCE [LARGE SCALE GENOMIC DNA]</scope>
    <source>
        <strain evidence="2 3">Fe/C-56</strain>
    </source>
</reference>
<name>Q254G1_CHLFF</name>
<dbReference type="AlphaFoldDB" id="Q254G1"/>
<dbReference type="STRING" id="264202.gene:10544380"/>
<evidence type="ECO:0000313" key="2">
    <source>
        <dbReference type="EMBL" id="BAE81327.1"/>
    </source>
</evidence>
<sequence length="161" mass="18407">MRIIPFDPYGAFPPQGTCKDPHSQTPLNQKISDEIARNEAMRLALLAIADQEKGEKQRQHRIKILNRKQARVLLSQLRHVDLDFRRLKNKGYKEKEDQEDDSQESSKKERSFNVAKNKKTVKIGASAAQAIANAAEAWVIARNRGVLDMASLLFWHKDDES</sequence>
<organism evidence="2 3">
    <name type="scientific">Chlamydia felis (strain Fe/C-56)</name>
    <name type="common">Chlamydophila felis</name>
    <dbReference type="NCBI Taxonomy" id="264202"/>
    <lineage>
        <taxon>Bacteria</taxon>
        <taxon>Pseudomonadati</taxon>
        <taxon>Chlamydiota</taxon>
        <taxon>Chlamydiia</taxon>
        <taxon>Chlamydiales</taxon>
        <taxon>Chlamydiaceae</taxon>
        <taxon>Chlamydia/Chlamydophila group</taxon>
        <taxon>Chlamydia</taxon>
    </lineage>
</organism>
<gene>
    <name evidence="2" type="ordered locus">CF0555</name>
</gene>
<protein>
    <submittedName>
        <fullName evidence="2">Uncharacterized protein</fullName>
    </submittedName>
</protein>
<evidence type="ECO:0000313" key="3">
    <source>
        <dbReference type="Proteomes" id="UP000001260"/>
    </source>
</evidence>
<keyword evidence="3" id="KW-1185">Reference proteome</keyword>
<dbReference type="KEGG" id="cfe:BAE81327.1"/>
<dbReference type="Proteomes" id="UP000001260">
    <property type="component" value="Chromosome"/>
</dbReference>
<dbReference type="RefSeq" id="WP_011458107.1">
    <property type="nucleotide sequence ID" value="NC_007899.1"/>
</dbReference>
<dbReference type="HOGENOM" id="CLU_150353_0_0_0"/>
<feature type="region of interest" description="Disordered" evidence="1">
    <location>
        <begin position="88"/>
        <end position="114"/>
    </location>
</feature>